<dbReference type="GO" id="GO:0046872">
    <property type="term" value="F:metal ion binding"/>
    <property type="evidence" value="ECO:0007669"/>
    <property type="project" value="UniProtKB-KW"/>
</dbReference>
<dbReference type="PANTHER" id="PTHR11616:SF249">
    <property type="entry name" value="SOLUTE CARRIER FAMILY 6 MEMBER 22, TANDEM DUPLICATE 2 ISOFORM X2-RELATED"/>
    <property type="match status" value="1"/>
</dbReference>
<protein>
    <recommendedName>
        <fullName evidence="7">Transporter</fullName>
    </recommendedName>
</protein>
<evidence type="ECO:0000313" key="9">
    <source>
        <dbReference type="EMBL" id="TWW64161.1"/>
    </source>
</evidence>
<dbReference type="GO" id="GO:0005332">
    <property type="term" value="F:gamma-aminobutyric acid:sodium:chloride symporter activity"/>
    <property type="evidence" value="ECO:0007669"/>
    <property type="project" value="TreeGrafter"/>
</dbReference>
<dbReference type="Proteomes" id="UP000324091">
    <property type="component" value="Chromosome 3"/>
</dbReference>
<evidence type="ECO:0000256" key="3">
    <source>
        <dbReference type="ARBA" id="ARBA00022692"/>
    </source>
</evidence>
<feature type="transmembrane region" description="Helical" evidence="8">
    <location>
        <begin position="101"/>
        <end position="121"/>
    </location>
</feature>
<dbReference type="SUPFAM" id="SSF161070">
    <property type="entry name" value="SNF-like"/>
    <property type="match status" value="1"/>
</dbReference>
<dbReference type="PROSITE" id="PS50267">
    <property type="entry name" value="NA_NEUROTRAN_SYMP_3"/>
    <property type="match status" value="1"/>
</dbReference>
<evidence type="ECO:0000313" key="10">
    <source>
        <dbReference type="Proteomes" id="UP000324091"/>
    </source>
</evidence>
<keyword evidence="5 8" id="KW-0472">Membrane</keyword>
<keyword evidence="3 7" id="KW-0812">Transmembrane</keyword>
<keyword evidence="6" id="KW-0479">Metal-binding</keyword>
<comment type="caution">
    <text evidence="9">The sequence shown here is derived from an EMBL/GenBank/DDBJ whole genome shotgun (WGS) entry which is preliminary data.</text>
</comment>
<evidence type="ECO:0000256" key="7">
    <source>
        <dbReference type="RuleBase" id="RU003732"/>
    </source>
</evidence>
<comment type="subcellular location">
    <subcellularLocation>
        <location evidence="1">Membrane</location>
        <topology evidence="1">Multi-pass membrane protein</topology>
    </subcellularLocation>
</comment>
<dbReference type="GO" id="GO:0042995">
    <property type="term" value="C:cell projection"/>
    <property type="evidence" value="ECO:0007669"/>
    <property type="project" value="TreeGrafter"/>
</dbReference>
<dbReference type="InterPro" id="IPR037272">
    <property type="entry name" value="SNS_sf"/>
</dbReference>
<evidence type="ECO:0000256" key="5">
    <source>
        <dbReference type="ARBA" id="ARBA00023136"/>
    </source>
</evidence>
<evidence type="ECO:0000256" key="1">
    <source>
        <dbReference type="ARBA" id="ARBA00004141"/>
    </source>
</evidence>
<keyword evidence="6" id="KW-0915">Sodium</keyword>
<dbReference type="GO" id="GO:0005886">
    <property type="term" value="C:plasma membrane"/>
    <property type="evidence" value="ECO:0007669"/>
    <property type="project" value="TreeGrafter"/>
</dbReference>
<evidence type="ECO:0000256" key="6">
    <source>
        <dbReference type="PIRSR" id="PIRSR600175-1"/>
    </source>
</evidence>
<feature type="binding site" evidence="6">
    <location>
        <position position="80"/>
    </location>
    <ligand>
        <name>Na(+)</name>
        <dbReference type="ChEBI" id="CHEBI:29101"/>
        <label>1</label>
    </ligand>
</feature>
<accession>A0A5C6NCH5</accession>
<dbReference type="PRINTS" id="PR00176">
    <property type="entry name" value="NANEUSMPORT"/>
</dbReference>
<keyword evidence="7" id="KW-0769">Symport</keyword>
<keyword evidence="4 8" id="KW-1133">Transmembrane helix</keyword>
<evidence type="ECO:0000256" key="2">
    <source>
        <dbReference type="ARBA" id="ARBA00022448"/>
    </source>
</evidence>
<dbReference type="EMBL" id="RHFK02000016">
    <property type="protein sequence ID" value="TWW64161.1"/>
    <property type="molecule type" value="Genomic_DNA"/>
</dbReference>
<comment type="similarity">
    <text evidence="7">Belongs to the sodium:neurotransmitter symporter (SNF) (TC 2.A.22) family.</text>
</comment>
<evidence type="ECO:0000256" key="4">
    <source>
        <dbReference type="ARBA" id="ARBA00022989"/>
    </source>
</evidence>
<proteinExistence type="inferred from homology"/>
<sequence>MPAAVKTKRRRIWDGSGVQVRAEGVVPSVSLMATKRPLQQEDTFFLKANTPNGVESCKDDGLRARGQWANKAEFLLAVAGQIIGLGNVWRFPYLCYKNGGGVFFIPYLLFLVLCGIPLFLLETSLGQYTSLGGVSAWRAICPLFGVFARLFFSVSMQDSPALICLTSCCRTCLPLTCLHRLSPDKLTSLPSLTTTSASAFLVPVCSPGPDRSNWPRLRWCSSPVCSAASSASSPVSPSLSLLPAVNGSVQFRGFTSSPSAPHSGSAQTQSLSPTPIDFAWALSLKNGRFLLCFLVCQSSCWPVY</sequence>
<dbReference type="PANTHER" id="PTHR11616">
    <property type="entry name" value="SODIUM/CHLORIDE DEPENDENT TRANSPORTER"/>
    <property type="match status" value="1"/>
</dbReference>
<feature type="transmembrane region" description="Helical" evidence="8">
    <location>
        <begin position="128"/>
        <end position="152"/>
    </location>
</feature>
<evidence type="ECO:0000256" key="8">
    <source>
        <dbReference type="SAM" id="Phobius"/>
    </source>
</evidence>
<gene>
    <name evidence="9" type="ORF">D4764_03G0011690</name>
</gene>
<dbReference type="Pfam" id="PF00209">
    <property type="entry name" value="SNF"/>
    <property type="match status" value="1"/>
</dbReference>
<dbReference type="InterPro" id="IPR000175">
    <property type="entry name" value="Na/ntran_symport"/>
</dbReference>
<feature type="binding site" evidence="6">
    <location>
        <position position="87"/>
    </location>
    <ligand>
        <name>Na(+)</name>
        <dbReference type="ChEBI" id="CHEBI:29101"/>
        <label>1</label>
    </ligand>
</feature>
<keyword evidence="2 7" id="KW-0813">Transport</keyword>
<keyword evidence="10" id="KW-1185">Reference proteome</keyword>
<reference evidence="9 10" key="1">
    <citation type="submission" date="2019-04" db="EMBL/GenBank/DDBJ databases">
        <title>Chromosome genome assembly for Takifugu flavidus.</title>
        <authorList>
            <person name="Xiao S."/>
        </authorList>
    </citation>
    <scope>NUCLEOTIDE SEQUENCE [LARGE SCALE GENOMIC DNA]</scope>
    <source>
        <strain evidence="9">HTHZ2018</strain>
        <tissue evidence="9">Muscle</tissue>
    </source>
</reference>
<dbReference type="PROSITE" id="PS00610">
    <property type="entry name" value="NA_NEUROTRAN_SYMP_1"/>
    <property type="match status" value="1"/>
</dbReference>
<organism evidence="9 10">
    <name type="scientific">Takifugu flavidus</name>
    <name type="common">sansaifugu</name>
    <dbReference type="NCBI Taxonomy" id="433684"/>
    <lineage>
        <taxon>Eukaryota</taxon>
        <taxon>Metazoa</taxon>
        <taxon>Chordata</taxon>
        <taxon>Craniata</taxon>
        <taxon>Vertebrata</taxon>
        <taxon>Euteleostomi</taxon>
        <taxon>Actinopterygii</taxon>
        <taxon>Neopterygii</taxon>
        <taxon>Teleostei</taxon>
        <taxon>Neoteleostei</taxon>
        <taxon>Acanthomorphata</taxon>
        <taxon>Eupercaria</taxon>
        <taxon>Tetraodontiformes</taxon>
        <taxon>Tetradontoidea</taxon>
        <taxon>Tetraodontidae</taxon>
        <taxon>Takifugu</taxon>
    </lineage>
</organism>
<dbReference type="AlphaFoldDB" id="A0A5C6NCH5"/>
<name>A0A5C6NCH5_9TELE</name>